<gene>
    <name evidence="1" type="ORF">MM415A02941_0004</name>
    <name evidence="2" type="ORF">TM448B03444_0004</name>
</gene>
<evidence type="ECO:0000313" key="2">
    <source>
        <dbReference type="EMBL" id="QJI02599.1"/>
    </source>
</evidence>
<proteinExistence type="predicted"/>
<sequence length="215" mass="22037">MNSFLTKLVQRGTTSTEISAQATDAGDALVAQGMAAFEEITRQGFSYHVQSTTPTASVVALPTTTAGIAFWNSASDGGKSAIIDAIFATNIVAHSTLGQAGLIYVVGQTRVAALANAFVVRKNNGNGPGADNVLLAATGGAVLDAVTGVAIGWVPVGPSVNNSVVSLPGNVIFAPVNGRIIVPPGRQFGVNVMASNAEYTWNIGIMWHEKVLTLG</sequence>
<accession>A0A6M3XX74</accession>
<dbReference type="AlphaFoldDB" id="A0A6M3XX74"/>
<dbReference type="EMBL" id="MT145015">
    <property type="protein sequence ID" value="QJI02599.1"/>
    <property type="molecule type" value="Genomic_DNA"/>
</dbReference>
<reference evidence="2" key="1">
    <citation type="submission" date="2020-03" db="EMBL/GenBank/DDBJ databases">
        <title>The deep terrestrial virosphere.</title>
        <authorList>
            <person name="Holmfeldt K."/>
            <person name="Nilsson E."/>
            <person name="Simone D."/>
            <person name="Lopez-Fernandez M."/>
            <person name="Wu X."/>
            <person name="de Brujin I."/>
            <person name="Lundin D."/>
            <person name="Andersson A."/>
            <person name="Bertilsson S."/>
            <person name="Dopson M."/>
        </authorList>
    </citation>
    <scope>NUCLEOTIDE SEQUENCE</scope>
    <source>
        <strain evidence="1">MM415A02941</strain>
        <strain evidence="2">TM448B03444</strain>
    </source>
</reference>
<dbReference type="EMBL" id="MT141919">
    <property type="protein sequence ID" value="QJA72036.1"/>
    <property type="molecule type" value="Genomic_DNA"/>
</dbReference>
<protein>
    <submittedName>
        <fullName evidence="2">Uncharacterized protein</fullName>
    </submittedName>
</protein>
<evidence type="ECO:0000313" key="1">
    <source>
        <dbReference type="EMBL" id="QJA72036.1"/>
    </source>
</evidence>
<name>A0A6M3XX74_9ZZZZ</name>
<organism evidence="2">
    <name type="scientific">viral metagenome</name>
    <dbReference type="NCBI Taxonomy" id="1070528"/>
    <lineage>
        <taxon>unclassified sequences</taxon>
        <taxon>metagenomes</taxon>
        <taxon>organismal metagenomes</taxon>
    </lineage>
</organism>